<proteinExistence type="predicted"/>
<protein>
    <submittedName>
        <fullName evidence="1">Uncharacterized protein</fullName>
    </submittedName>
</protein>
<gene>
    <name evidence="1" type="ORF">H257_05654</name>
</gene>
<dbReference type="VEuPathDB" id="FungiDB:H257_05654"/>
<accession>W4GMX5</accession>
<reference evidence="1" key="1">
    <citation type="submission" date="2013-12" db="EMBL/GenBank/DDBJ databases">
        <title>The Genome Sequence of Aphanomyces astaci APO3.</title>
        <authorList>
            <consortium name="The Broad Institute Genomics Platform"/>
            <person name="Russ C."/>
            <person name="Tyler B."/>
            <person name="van West P."/>
            <person name="Dieguez-Uribeondo J."/>
            <person name="Young S.K."/>
            <person name="Zeng Q."/>
            <person name="Gargeya S."/>
            <person name="Fitzgerald M."/>
            <person name="Abouelleil A."/>
            <person name="Alvarado L."/>
            <person name="Chapman S.B."/>
            <person name="Gainer-Dewar J."/>
            <person name="Goldberg J."/>
            <person name="Griggs A."/>
            <person name="Gujja S."/>
            <person name="Hansen M."/>
            <person name="Howarth C."/>
            <person name="Imamovic A."/>
            <person name="Ireland A."/>
            <person name="Larimer J."/>
            <person name="McCowan C."/>
            <person name="Murphy C."/>
            <person name="Pearson M."/>
            <person name="Poon T.W."/>
            <person name="Priest M."/>
            <person name="Roberts A."/>
            <person name="Saif S."/>
            <person name="Shea T."/>
            <person name="Sykes S."/>
            <person name="Wortman J."/>
            <person name="Nusbaum C."/>
            <person name="Birren B."/>
        </authorList>
    </citation>
    <scope>NUCLEOTIDE SEQUENCE [LARGE SCALE GENOMIC DNA]</scope>
    <source>
        <strain evidence="1">APO3</strain>
    </source>
</reference>
<dbReference type="GeneID" id="20807650"/>
<dbReference type="EMBL" id="KI913124">
    <property type="protein sequence ID" value="ETV81032.1"/>
    <property type="molecule type" value="Genomic_DNA"/>
</dbReference>
<evidence type="ECO:0000313" key="1">
    <source>
        <dbReference type="EMBL" id="ETV81032.1"/>
    </source>
</evidence>
<dbReference type="RefSeq" id="XP_009828890.1">
    <property type="nucleotide sequence ID" value="XM_009830588.1"/>
</dbReference>
<name>W4GMX5_APHAT</name>
<sequence length="80" mass="8993">MAARTKAKTPMKKELTERLARLEAANTVGNFGSLSTEDEVAQNKKLMWRVDMVQILLELRLRTFSAAFGGSKSNKQFSML</sequence>
<dbReference type="AlphaFoldDB" id="W4GMX5"/>
<organism evidence="1">
    <name type="scientific">Aphanomyces astaci</name>
    <name type="common">Crayfish plague agent</name>
    <dbReference type="NCBI Taxonomy" id="112090"/>
    <lineage>
        <taxon>Eukaryota</taxon>
        <taxon>Sar</taxon>
        <taxon>Stramenopiles</taxon>
        <taxon>Oomycota</taxon>
        <taxon>Saprolegniomycetes</taxon>
        <taxon>Saprolegniales</taxon>
        <taxon>Verrucalvaceae</taxon>
        <taxon>Aphanomyces</taxon>
    </lineage>
</organism>